<feature type="domain" description="Tail specific protease" evidence="1">
    <location>
        <begin position="94"/>
        <end position="292"/>
    </location>
</feature>
<dbReference type="EMBL" id="LAZR01012675">
    <property type="protein sequence ID" value="KKM25638.1"/>
    <property type="molecule type" value="Genomic_DNA"/>
</dbReference>
<dbReference type="SMART" id="SM00245">
    <property type="entry name" value="TSPc"/>
    <property type="match status" value="1"/>
</dbReference>
<feature type="non-terminal residue" evidence="2">
    <location>
        <position position="1"/>
    </location>
</feature>
<dbReference type="GO" id="GO:0030288">
    <property type="term" value="C:outer membrane-bounded periplasmic space"/>
    <property type="evidence" value="ECO:0007669"/>
    <property type="project" value="TreeGrafter"/>
</dbReference>
<name>A0A0F9KU59_9ZZZZ</name>
<dbReference type="GO" id="GO:0008236">
    <property type="term" value="F:serine-type peptidase activity"/>
    <property type="evidence" value="ECO:0007669"/>
    <property type="project" value="InterPro"/>
</dbReference>
<dbReference type="GO" id="GO:0006508">
    <property type="term" value="P:proteolysis"/>
    <property type="evidence" value="ECO:0007669"/>
    <property type="project" value="InterPro"/>
</dbReference>
<evidence type="ECO:0000259" key="1">
    <source>
        <dbReference type="SMART" id="SM00245"/>
    </source>
</evidence>
<dbReference type="Gene3D" id="3.90.226.10">
    <property type="entry name" value="2-enoyl-CoA Hydratase, Chain A, domain 1"/>
    <property type="match status" value="1"/>
</dbReference>
<dbReference type="InterPro" id="IPR029045">
    <property type="entry name" value="ClpP/crotonase-like_dom_sf"/>
</dbReference>
<dbReference type="AlphaFoldDB" id="A0A0F9KU59"/>
<protein>
    <recommendedName>
        <fullName evidence="1">Tail specific protease domain-containing protein</fullName>
    </recommendedName>
</protein>
<dbReference type="GO" id="GO:0007165">
    <property type="term" value="P:signal transduction"/>
    <property type="evidence" value="ECO:0007669"/>
    <property type="project" value="TreeGrafter"/>
</dbReference>
<gene>
    <name evidence="2" type="ORF">LCGC14_1593010</name>
</gene>
<proteinExistence type="predicted"/>
<accession>A0A0F9KU59</accession>
<sequence>ELRGDNFAPLRGEFIEDKFVITDYYGPEFSENAELKIGDIITHIDGKSVESIVDSLKTYYPASNEAARLRDTSIDLLRSPEKTLDLKYISKNQPQQHEITLYKREKLNMYHWYKVNKDEKSFKILEGNIGYITLANIKEEDIPDIEKSFKDTKGIIIDIRNYPSTFVPFSLGSYFMSEPTAFVKFSNGNIDNPGEFTFTDNLEIPAQGKPYNGKLVVLVNENSQSQAEYTAMAFRAVNNSIIVGSTTAGADGNVSNILLPGGLRTMISGIGIYYPNGTETQRVGIVPDITVKPTVEGIKQGKDEVLEKALEIMNR</sequence>
<reference evidence="2" key="1">
    <citation type="journal article" date="2015" name="Nature">
        <title>Complex archaea that bridge the gap between prokaryotes and eukaryotes.</title>
        <authorList>
            <person name="Spang A."/>
            <person name="Saw J.H."/>
            <person name="Jorgensen S.L."/>
            <person name="Zaremba-Niedzwiedzka K."/>
            <person name="Martijn J."/>
            <person name="Lind A.E."/>
            <person name="van Eijk R."/>
            <person name="Schleper C."/>
            <person name="Guy L."/>
            <person name="Ettema T.J."/>
        </authorList>
    </citation>
    <scope>NUCLEOTIDE SEQUENCE</scope>
</reference>
<evidence type="ECO:0000313" key="2">
    <source>
        <dbReference type="EMBL" id="KKM25638.1"/>
    </source>
</evidence>
<comment type="caution">
    <text evidence="2">The sequence shown here is derived from an EMBL/GenBank/DDBJ whole genome shotgun (WGS) entry which is preliminary data.</text>
</comment>
<dbReference type="InterPro" id="IPR036034">
    <property type="entry name" value="PDZ_sf"/>
</dbReference>
<dbReference type="PANTHER" id="PTHR32060:SF30">
    <property type="entry name" value="CARBOXY-TERMINAL PROCESSING PROTEASE CTPA"/>
    <property type="match status" value="1"/>
</dbReference>
<dbReference type="InterPro" id="IPR005151">
    <property type="entry name" value="Tail-specific_protease"/>
</dbReference>
<dbReference type="SUPFAM" id="SSF50156">
    <property type="entry name" value="PDZ domain-like"/>
    <property type="match status" value="1"/>
</dbReference>
<dbReference type="PANTHER" id="PTHR32060">
    <property type="entry name" value="TAIL-SPECIFIC PROTEASE"/>
    <property type="match status" value="1"/>
</dbReference>
<dbReference type="Gene3D" id="2.30.42.10">
    <property type="match status" value="1"/>
</dbReference>
<dbReference type="GO" id="GO:0004175">
    <property type="term" value="F:endopeptidase activity"/>
    <property type="evidence" value="ECO:0007669"/>
    <property type="project" value="TreeGrafter"/>
</dbReference>
<dbReference type="CDD" id="cd07562">
    <property type="entry name" value="Peptidase_S41_TRI"/>
    <property type="match status" value="1"/>
</dbReference>
<dbReference type="Pfam" id="PF03572">
    <property type="entry name" value="Peptidase_S41"/>
    <property type="match status" value="1"/>
</dbReference>
<dbReference type="SUPFAM" id="SSF52096">
    <property type="entry name" value="ClpP/crotonase"/>
    <property type="match status" value="1"/>
</dbReference>
<organism evidence="2">
    <name type="scientific">marine sediment metagenome</name>
    <dbReference type="NCBI Taxonomy" id="412755"/>
    <lineage>
        <taxon>unclassified sequences</taxon>
        <taxon>metagenomes</taxon>
        <taxon>ecological metagenomes</taxon>
    </lineage>
</organism>